<evidence type="ECO:0000313" key="1">
    <source>
        <dbReference type="EMBL" id="MCE5165651.1"/>
    </source>
</evidence>
<dbReference type="Proteomes" id="UP000823775">
    <property type="component" value="Unassembled WGS sequence"/>
</dbReference>
<name>A0ABS8Y4M5_DATST</name>
<organism evidence="1 2">
    <name type="scientific">Datura stramonium</name>
    <name type="common">Jimsonweed</name>
    <name type="synonym">Common thornapple</name>
    <dbReference type="NCBI Taxonomy" id="4076"/>
    <lineage>
        <taxon>Eukaryota</taxon>
        <taxon>Viridiplantae</taxon>
        <taxon>Streptophyta</taxon>
        <taxon>Embryophyta</taxon>
        <taxon>Tracheophyta</taxon>
        <taxon>Spermatophyta</taxon>
        <taxon>Magnoliopsida</taxon>
        <taxon>eudicotyledons</taxon>
        <taxon>Gunneridae</taxon>
        <taxon>Pentapetalae</taxon>
        <taxon>asterids</taxon>
        <taxon>lamiids</taxon>
        <taxon>Solanales</taxon>
        <taxon>Solanaceae</taxon>
        <taxon>Solanoideae</taxon>
        <taxon>Datureae</taxon>
        <taxon>Datura</taxon>
    </lineage>
</organism>
<dbReference type="EMBL" id="JACEIK010016391">
    <property type="protein sequence ID" value="MCE5165651.1"/>
    <property type="molecule type" value="Genomic_DNA"/>
</dbReference>
<gene>
    <name evidence="1" type="ORF">HAX54_011288</name>
</gene>
<sequence>MRKRIRNDPFDSMDMNFLGGAGDNDEPQSVTGLLDSTRDTFCFPTLLNHKGDVPLSSFNVTENFPDVVEEKVAPAENQSTSYLEFPVLDCGLAFHDIGYSPTPPEMPDWSTIGDIAVPALPDFEEEQNMQKTFVVPIDGNSINGCSIPSTDDYLAELSESNLHSTDEEELLFIDPDGNETIDKESGDKCVHHYSDKPPVSSSEFQMLSSALTVNPAFPEMRGGVICCTLSTEDPKGVPSNDDVFPVLMPPTSFSSVTHWKYDEIIIHYPLAKDLSNNQKANEGRAVLKKKEQNCHSEYSNSFQMNEPPSQAERYSQYKVKHELPNDNNQYVEREESADF</sequence>
<comment type="caution">
    <text evidence="1">The sequence shown here is derived from an EMBL/GenBank/DDBJ whole genome shotgun (WGS) entry which is preliminary data.</text>
</comment>
<protein>
    <submittedName>
        <fullName evidence="1">Uncharacterized protein</fullName>
    </submittedName>
</protein>
<keyword evidence="2" id="KW-1185">Reference proteome</keyword>
<proteinExistence type="predicted"/>
<accession>A0ABS8Y4M5</accession>
<evidence type="ECO:0000313" key="2">
    <source>
        <dbReference type="Proteomes" id="UP000823775"/>
    </source>
</evidence>
<reference evidence="1 2" key="1">
    <citation type="journal article" date="2021" name="BMC Genomics">
        <title>Datura genome reveals duplications of psychoactive alkaloid biosynthetic genes and high mutation rate following tissue culture.</title>
        <authorList>
            <person name="Rajewski A."/>
            <person name="Carter-House D."/>
            <person name="Stajich J."/>
            <person name="Litt A."/>
        </authorList>
    </citation>
    <scope>NUCLEOTIDE SEQUENCE [LARGE SCALE GENOMIC DNA]</scope>
    <source>
        <strain evidence="1">AR-01</strain>
    </source>
</reference>